<sequence>MEEAMVMEIAPEREGALHIFQQYEYVAEVNANLNMPNFPHLFVCTKDLLEYTVGACDKELLYRWLVSLWDVWHQRNKALQGDDIRQPRK</sequence>
<evidence type="ECO:0000313" key="1">
    <source>
        <dbReference type="EMBL" id="GAA0147878.1"/>
    </source>
</evidence>
<dbReference type="Proteomes" id="UP001454036">
    <property type="component" value="Unassembled WGS sequence"/>
</dbReference>
<proteinExistence type="predicted"/>
<protein>
    <submittedName>
        <fullName evidence="1">Uncharacterized protein</fullName>
    </submittedName>
</protein>
<dbReference type="AlphaFoldDB" id="A0AAV3P9H3"/>
<accession>A0AAV3P9H3</accession>
<organism evidence="1 2">
    <name type="scientific">Lithospermum erythrorhizon</name>
    <name type="common">Purple gromwell</name>
    <name type="synonym">Lithospermum officinale var. erythrorhizon</name>
    <dbReference type="NCBI Taxonomy" id="34254"/>
    <lineage>
        <taxon>Eukaryota</taxon>
        <taxon>Viridiplantae</taxon>
        <taxon>Streptophyta</taxon>
        <taxon>Embryophyta</taxon>
        <taxon>Tracheophyta</taxon>
        <taxon>Spermatophyta</taxon>
        <taxon>Magnoliopsida</taxon>
        <taxon>eudicotyledons</taxon>
        <taxon>Gunneridae</taxon>
        <taxon>Pentapetalae</taxon>
        <taxon>asterids</taxon>
        <taxon>lamiids</taxon>
        <taxon>Boraginales</taxon>
        <taxon>Boraginaceae</taxon>
        <taxon>Boraginoideae</taxon>
        <taxon>Lithospermeae</taxon>
        <taxon>Lithospermum</taxon>
    </lineage>
</organism>
<keyword evidence="2" id="KW-1185">Reference proteome</keyword>
<gene>
    <name evidence="1" type="ORF">LIER_42973</name>
</gene>
<comment type="caution">
    <text evidence="1">The sequence shown here is derived from an EMBL/GenBank/DDBJ whole genome shotgun (WGS) entry which is preliminary data.</text>
</comment>
<evidence type="ECO:0000313" key="2">
    <source>
        <dbReference type="Proteomes" id="UP001454036"/>
    </source>
</evidence>
<reference evidence="1 2" key="1">
    <citation type="submission" date="2024-01" db="EMBL/GenBank/DDBJ databases">
        <title>The complete chloroplast genome sequence of Lithospermum erythrorhizon: insights into the phylogenetic relationship among Boraginaceae species and the maternal lineages of purple gromwells.</title>
        <authorList>
            <person name="Okada T."/>
            <person name="Watanabe K."/>
        </authorList>
    </citation>
    <scope>NUCLEOTIDE SEQUENCE [LARGE SCALE GENOMIC DNA]</scope>
</reference>
<dbReference type="EMBL" id="BAABME010031995">
    <property type="protein sequence ID" value="GAA0147878.1"/>
    <property type="molecule type" value="Genomic_DNA"/>
</dbReference>
<name>A0AAV3P9H3_LITER</name>